<dbReference type="Pfam" id="PF00933">
    <property type="entry name" value="Glyco_hydro_3"/>
    <property type="match status" value="1"/>
</dbReference>
<comment type="caution">
    <text evidence="4">The sequence shown here is derived from an EMBL/GenBank/DDBJ whole genome shotgun (WGS) entry which is preliminary data.</text>
</comment>
<sequence length="761" mass="84496">MKRDLKALVKQMTLEEKAGMCSGKDFWHLKSVERLGIPEVMVSDGPHGLRKQAQDADHLGLNESIKAVCFPTACVTACSFDRDLLQEMGERIGDECQAENLSVILGPAVNIKRSPLCGRNFEYFSEDPYLASQMAAFHIKGVQSKNVGTSIKHFAANNQEHRRMSSSSEIDERTFREIYLGAFETAIKEGKPDTVMCSYNKINGEFASENHYLLTEILRDEWGFEGYVMSDWGAVNERVKGLKAGLELEMPGSGGNTDKEIVEAVKDGSLPEEVLDTAVERILNIIFKYTDGRQEGKFDLEEDHKLAAKVAAESMVLLKNEGILPLPKEGKKIVFIGKFAQNPRYQGGGSSHINSFKVSSALDAVKDVAQVTYAQGYDIKEDRIDKELLDQAVKTASEADIAVVFAGLPDAFESEGYDRSHMRMPDCQNTLISEIAKVQKHVVVVLHNGSPVEMPWADQVEGILEAYLAGQAVGDAEVALLFGDANPCGKLAETIPYKLEDNPSYLNFPGDGKTVEYKEGVFVGYRYYDTKDMAVRYPFGYGLSYTSFAYSDLKLSSYDIKDTDTVKVSLKVKNTGDRAGKEIVQLYVADKTGAASRPVKELKNFVKVELQPQEEKTVEMELDKRSFAWYCTEIHDWYAATGEYEILVGASSRDIRLKEKLHLTASGRLPFHVHMNTTISELLENPGTKEIIQGMTSDLMEHMGGSQESVEGDAASEAISPEMSLKMMENSPLRSLRSFMGMSTAEIEELIVKLQEAADRV</sequence>
<dbReference type="AlphaFoldDB" id="A0A9D2FUE5"/>
<dbReference type="Pfam" id="PF01915">
    <property type="entry name" value="Glyco_hydro_3_C"/>
    <property type="match status" value="1"/>
</dbReference>
<dbReference type="FunFam" id="2.60.40.10:FF:000495">
    <property type="entry name" value="Periplasmic beta-glucosidase"/>
    <property type="match status" value="1"/>
</dbReference>
<gene>
    <name evidence="4" type="ORF">H9809_13070</name>
</gene>
<evidence type="ECO:0000313" key="5">
    <source>
        <dbReference type="Proteomes" id="UP000824056"/>
    </source>
</evidence>
<dbReference type="PRINTS" id="PR00133">
    <property type="entry name" value="GLHYDRLASE3"/>
</dbReference>
<evidence type="ECO:0000259" key="3">
    <source>
        <dbReference type="SMART" id="SM01217"/>
    </source>
</evidence>
<dbReference type="InterPro" id="IPR002772">
    <property type="entry name" value="Glyco_hydro_3_C"/>
</dbReference>
<dbReference type="GO" id="GO:0005975">
    <property type="term" value="P:carbohydrate metabolic process"/>
    <property type="evidence" value="ECO:0007669"/>
    <property type="project" value="InterPro"/>
</dbReference>
<dbReference type="Proteomes" id="UP000824056">
    <property type="component" value="Unassembled WGS sequence"/>
</dbReference>
<dbReference type="SUPFAM" id="SSF51445">
    <property type="entry name" value="(Trans)glycosidases"/>
    <property type="match status" value="1"/>
</dbReference>
<dbReference type="InterPro" id="IPR017853">
    <property type="entry name" value="GH"/>
</dbReference>
<dbReference type="InterPro" id="IPR026891">
    <property type="entry name" value="Fn3-like"/>
</dbReference>
<protein>
    <submittedName>
        <fullName evidence="4">Glycoside hydrolase family 3 C-terminal domain-containing protein</fullName>
    </submittedName>
</protein>
<evidence type="ECO:0000256" key="2">
    <source>
        <dbReference type="ARBA" id="ARBA00022801"/>
    </source>
</evidence>
<keyword evidence="2 4" id="KW-0378">Hydrolase</keyword>
<feature type="domain" description="Fibronectin type III-like" evidence="3">
    <location>
        <begin position="582"/>
        <end position="652"/>
    </location>
</feature>
<reference evidence="4" key="2">
    <citation type="submission" date="2021-04" db="EMBL/GenBank/DDBJ databases">
        <authorList>
            <person name="Gilroy R."/>
        </authorList>
    </citation>
    <scope>NUCLEOTIDE SEQUENCE</scope>
    <source>
        <strain evidence="4">1068</strain>
    </source>
</reference>
<accession>A0A9D2FUE5</accession>
<dbReference type="InterPro" id="IPR013783">
    <property type="entry name" value="Ig-like_fold"/>
</dbReference>
<dbReference type="Pfam" id="PF14310">
    <property type="entry name" value="Fn3-like"/>
    <property type="match status" value="1"/>
</dbReference>
<dbReference type="InterPro" id="IPR036881">
    <property type="entry name" value="Glyco_hydro_3_C_sf"/>
</dbReference>
<dbReference type="InterPro" id="IPR036962">
    <property type="entry name" value="Glyco_hydro_3_N_sf"/>
</dbReference>
<dbReference type="Gene3D" id="3.40.50.1700">
    <property type="entry name" value="Glycoside hydrolase family 3 C-terminal domain"/>
    <property type="match status" value="1"/>
</dbReference>
<dbReference type="GO" id="GO:0008422">
    <property type="term" value="F:beta-glucosidase activity"/>
    <property type="evidence" value="ECO:0007669"/>
    <property type="project" value="UniProtKB-ARBA"/>
</dbReference>
<name>A0A9D2FUE5_9FIRM</name>
<evidence type="ECO:0000313" key="4">
    <source>
        <dbReference type="EMBL" id="HIZ66806.1"/>
    </source>
</evidence>
<dbReference type="SMART" id="SM01217">
    <property type="entry name" value="Fn3_like"/>
    <property type="match status" value="1"/>
</dbReference>
<dbReference type="PANTHER" id="PTHR42715:SF10">
    <property type="entry name" value="BETA-GLUCOSIDASE"/>
    <property type="match status" value="1"/>
</dbReference>
<dbReference type="InterPro" id="IPR001764">
    <property type="entry name" value="Glyco_hydro_3_N"/>
</dbReference>
<dbReference type="Gene3D" id="3.20.20.300">
    <property type="entry name" value="Glycoside hydrolase, family 3, N-terminal domain"/>
    <property type="match status" value="1"/>
</dbReference>
<dbReference type="SUPFAM" id="SSF52279">
    <property type="entry name" value="Beta-D-glucan exohydrolase, C-terminal domain"/>
    <property type="match status" value="1"/>
</dbReference>
<organism evidence="4 5">
    <name type="scientific">Candidatus Blautia pullicola</name>
    <dbReference type="NCBI Taxonomy" id="2838498"/>
    <lineage>
        <taxon>Bacteria</taxon>
        <taxon>Bacillati</taxon>
        <taxon>Bacillota</taxon>
        <taxon>Clostridia</taxon>
        <taxon>Lachnospirales</taxon>
        <taxon>Lachnospiraceae</taxon>
        <taxon>Blautia</taxon>
    </lineage>
</organism>
<dbReference type="PANTHER" id="PTHR42715">
    <property type="entry name" value="BETA-GLUCOSIDASE"/>
    <property type="match status" value="1"/>
</dbReference>
<reference evidence="4" key="1">
    <citation type="journal article" date="2021" name="PeerJ">
        <title>Extensive microbial diversity within the chicken gut microbiome revealed by metagenomics and culture.</title>
        <authorList>
            <person name="Gilroy R."/>
            <person name="Ravi A."/>
            <person name="Getino M."/>
            <person name="Pursley I."/>
            <person name="Horton D.L."/>
            <person name="Alikhan N.F."/>
            <person name="Baker D."/>
            <person name="Gharbi K."/>
            <person name="Hall N."/>
            <person name="Watson M."/>
            <person name="Adriaenssens E.M."/>
            <person name="Foster-Nyarko E."/>
            <person name="Jarju S."/>
            <person name="Secka A."/>
            <person name="Antonio M."/>
            <person name="Oren A."/>
            <person name="Chaudhuri R.R."/>
            <person name="La Ragione R."/>
            <person name="Hildebrand F."/>
            <person name="Pallen M.J."/>
        </authorList>
    </citation>
    <scope>NUCLEOTIDE SEQUENCE</scope>
    <source>
        <strain evidence="4">1068</strain>
    </source>
</reference>
<comment type="similarity">
    <text evidence="1">Belongs to the glycosyl hydrolase 3 family.</text>
</comment>
<proteinExistence type="inferred from homology"/>
<dbReference type="InterPro" id="IPR050288">
    <property type="entry name" value="Cellulose_deg_GH3"/>
</dbReference>
<dbReference type="Gene3D" id="2.60.40.10">
    <property type="entry name" value="Immunoglobulins"/>
    <property type="match status" value="1"/>
</dbReference>
<evidence type="ECO:0000256" key="1">
    <source>
        <dbReference type="ARBA" id="ARBA00005336"/>
    </source>
</evidence>
<dbReference type="EMBL" id="DXBG01000305">
    <property type="protein sequence ID" value="HIZ66806.1"/>
    <property type="molecule type" value="Genomic_DNA"/>
</dbReference>